<dbReference type="InterPro" id="IPR050887">
    <property type="entry name" value="Beta-mannosidase_GH2"/>
</dbReference>
<dbReference type="OrthoDB" id="5419483at2759"/>
<keyword evidence="7" id="KW-0964">Secreted</keyword>
<dbReference type="AlphaFoldDB" id="A0A261XZ67"/>
<dbReference type="InterPro" id="IPR054593">
    <property type="entry name" value="Beta-mannosidase-like_N2"/>
</dbReference>
<evidence type="ECO:0000256" key="7">
    <source>
        <dbReference type="ARBA" id="ARBA00022525"/>
    </source>
</evidence>
<dbReference type="InterPro" id="IPR013783">
    <property type="entry name" value="Ig-like_fold"/>
</dbReference>
<comment type="caution">
    <text evidence="13">The sequence shown here is derived from an EMBL/GenBank/DDBJ whole genome shotgun (WGS) entry which is preliminary data.</text>
</comment>
<dbReference type="EMBL" id="MVBO01000074">
    <property type="protein sequence ID" value="OZJ03657.1"/>
    <property type="molecule type" value="Genomic_DNA"/>
</dbReference>
<dbReference type="PANTHER" id="PTHR43730">
    <property type="entry name" value="BETA-MANNOSIDASE"/>
    <property type="match status" value="1"/>
</dbReference>
<feature type="domain" description="Beta-mannosidase-like galactose-binding" evidence="12">
    <location>
        <begin position="34"/>
        <end position="114"/>
    </location>
</feature>
<feature type="chain" id="PRO_5012808492" description="Beta-mannosidase A" evidence="11">
    <location>
        <begin position="18"/>
        <end position="283"/>
    </location>
</feature>
<feature type="signal peptide" evidence="11">
    <location>
        <begin position="1"/>
        <end position="17"/>
    </location>
</feature>
<feature type="domain" description="Beta-mannosidase-like galactose-binding" evidence="12">
    <location>
        <begin position="118"/>
        <end position="180"/>
    </location>
</feature>
<evidence type="ECO:0000259" key="12">
    <source>
        <dbReference type="Pfam" id="PF22666"/>
    </source>
</evidence>
<gene>
    <name evidence="13" type="ORF">BZG36_03550</name>
</gene>
<evidence type="ECO:0000256" key="8">
    <source>
        <dbReference type="ARBA" id="ARBA00022801"/>
    </source>
</evidence>
<evidence type="ECO:0000256" key="5">
    <source>
        <dbReference type="ARBA" id="ARBA00012754"/>
    </source>
</evidence>
<evidence type="ECO:0000313" key="14">
    <source>
        <dbReference type="Proteomes" id="UP000242875"/>
    </source>
</evidence>
<comment type="similarity">
    <text evidence="3">Belongs to the glycosyl hydrolase 2 family. Beta-mannosidase A subfamily.</text>
</comment>
<dbReference type="InterPro" id="IPR008979">
    <property type="entry name" value="Galactose-bd-like_sf"/>
</dbReference>
<dbReference type="Gene3D" id="2.60.40.10">
    <property type="entry name" value="Immunoglobulins"/>
    <property type="match status" value="1"/>
</dbReference>
<evidence type="ECO:0000313" key="13">
    <source>
        <dbReference type="EMBL" id="OZJ03657.1"/>
    </source>
</evidence>
<reference evidence="13 14" key="1">
    <citation type="journal article" date="2017" name="Mycologia">
        <title>Bifiguratus adelaidae, gen. et sp. nov., a new member of Mucoromycotina in endophytic and soil-dwelling habitats.</title>
        <authorList>
            <person name="Torres-Cruz T.J."/>
            <person name="Billingsley Tobias T.L."/>
            <person name="Almatruk M."/>
            <person name="Hesse C."/>
            <person name="Kuske C.R."/>
            <person name="Desiro A."/>
            <person name="Benucci G.M."/>
            <person name="Bonito G."/>
            <person name="Stajich J.E."/>
            <person name="Dunlap C."/>
            <person name="Arnold A.E."/>
            <person name="Porras-Alfaro A."/>
        </authorList>
    </citation>
    <scope>NUCLEOTIDE SEQUENCE [LARGE SCALE GENOMIC DNA]</scope>
    <source>
        <strain evidence="13 14">AZ0501</strain>
    </source>
</reference>
<keyword evidence="8" id="KW-0378">Hydrolase</keyword>
<evidence type="ECO:0000256" key="10">
    <source>
        <dbReference type="ARBA" id="ARBA00031061"/>
    </source>
</evidence>
<dbReference type="Proteomes" id="UP000242875">
    <property type="component" value="Unassembled WGS sequence"/>
</dbReference>
<dbReference type="EC" id="3.2.1.25" evidence="5"/>
<evidence type="ECO:0000256" key="6">
    <source>
        <dbReference type="ARBA" id="ARBA00021795"/>
    </source>
</evidence>
<evidence type="ECO:0000256" key="4">
    <source>
        <dbReference type="ARBA" id="ARBA00011738"/>
    </source>
</evidence>
<accession>A0A261XZ67</accession>
<keyword evidence="11" id="KW-0732">Signal</keyword>
<dbReference type="GO" id="GO:0005576">
    <property type="term" value="C:extracellular region"/>
    <property type="evidence" value="ECO:0007669"/>
    <property type="project" value="UniProtKB-SubCell"/>
</dbReference>
<evidence type="ECO:0000256" key="2">
    <source>
        <dbReference type="ARBA" id="ARBA00004613"/>
    </source>
</evidence>
<protein>
    <recommendedName>
        <fullName evidence="6">Beta-mannosidase A</fullName>
        <ecNumber evidence="5">3.2.1.25</ecNumber>
    </recommendedName>
    <alternativeName>
        <fullName evidence="10">Mannanase A</fullName>
    </alternativeName>
</protein>
<sequence length="283" mass="30435">MLGLACAALGFLAAVVAQDDLQGPNIYNLSQLSWSLHNTNGSIVVPAKVPSCAHLDLLAAGVITEPTVGLNDGLQRWIPYEPVWTYTANASQLSTFASQYDEAYLVFNGLDTVTNEASGNLTLDFGSPTLYADEQHNITGFNATPLSDTYEFLHREMIRKTQSDFGWDWGMAAAPVGVYKCAYLVGLSASNTSAPALYEANTLIDIYRKGQVPNLPPDQTTDWVVNVSAQVVSAQNFPSPQMVISIPELNLTSPTMAVEAIKAGQDSTINASFSVPANAPQLW</sequence>
<organism evidence="13 14">
    <name type="scientific">Bifiguratus adelaidae</name>
    <dbReference type="NCBI Taxonomy" id="1938954"/>
    <lineage>
        <taxon>Eukaryota</taxon>
        <taxon>Fungi</taxon>
        <taxon>Fungi incertae sedis</taxon>
        <taxon>Mucoromycota</taxon>
        <taxon>Mucoromycotina</taxon>
        <taxon>Endogonomycetes</taxon>
        <taxon>Endogonales</taxon>
        <taxon>Endogonales incertae sedis</taxon>
        <taxon>Bifiguratus</taxon>
    </lineage>
</organism>
<name>A0A261XZ67_9FUNG</name>
<evidence type="ECO:0000256" key="9">
    <source>
        <dbReference type="ARBA" id="ARBA00023295"/>
    </source>
</evidence>
<evidence type="ECO:0000256" key="3">
    <source>
        <dbReference type="ARBA" id="ARBA00007483"/>
    </source>
</evidence>
<comment type="catalytic activity">
    <reaction evidence="1">
        <text>Hydrolysis of terminal, non-reducing beta-D-mannose residues in beta-D-mannosides.</text>
        <dbReference type="EC" id="3.2.1.25"/>
    </reaction>
</comment>
<dbReference type="PANTHER" id="PTHR43730:SF5">
    <property type="entry name" value="BETA-MANNOSIDASE A"/>
    <property type="match status" value="1"/>
</dbReference>
<proteinExistence type="inferred from homology"/>
<dbReference type="Gene3D" id="2.60.120.260">
    <property type="entry name" value="Galactose-binding domain-like"/>
    <property type="match status" value="2"/>
</dbReference>
<dbReference type="GO" id="GO:0006516">
    <property type="term" value="P:glycoprotein catabolic process"/>
    <property type="evidence" value="ECO:0007669"/>
    <property type="project" value="TreeGrafter"/>
</dbReference>
<keyword evidence="14" id="KW-1185">Reference proteome</keyword>
<evidence type="ECO:0000256" key="1">
    <source>
        <dbReference type="ARBA" id="ARBA00000829"/>
    </source>
</evidence>
<keyword evidence="9" id="KW-0326">Glycosidase</keyword>
<dbReference type="GO" id="GO:0004567">
    <property type="term" value="F:beta-mannosidase activity"/>
    <property type="evidence" value="ECO:0007669"/>
    <property type="project" value="UniProtKB-EC"/>
</dbReference>
<comment type="subunit">
    <text evidence="4">Homodimer.</text>
</comment>
<dbReference type="Pfam" id="PF22666">
    <property type="entry name" value="Glyco_hydro_2_N2"/>
    <property type="match status" value="2"/>
</dbReference>
<comment type="subcellular location">
    <subcellularLocation>
        <location evidence="2">Secreted</location>
    </subcellularLocation>
</comment>
<evidence type="ECO:0000256" key="11">
    <source>
        <dbReference type="SAM" id="SignalP"/>
    </source>
</evidence>
<dbReference type="SUPFAM" id="SSF49785">
    <property type="entry name" value="Galactose-binding domain-like"/>
    <property type="match status" value="1"/>
</dbReference>